<feature type="domain" description="AMP-dependent synthetase/ligase" evidence="2">
    <location>
        <begin position="92"/>
        <end position="386"/>
    </location>
</feature>
<dbReference type="PANTHER" id="PTHR43201">
    <property type="entry name" value="ACYL-COA SYNTHETASE"/>
    <property type="match status" value="1"/>
</dbReference>
<dbReference type="PANTHER" id="PTHR43201:SF8">
    <property type="entry name" value="ACYL-COA SYNTHETASE FAMILY MEMBER 3"/>
    <property type="match status" value="1"/>
</dbReference>
<evidence type="ECO:0000256" key="1">
    <source>
        <dbReference type="ARBA" id="ARBA00006432"/>
    </source>
</evidence>
<accession>A0AAN6P4Y5</accession>
<dbReference type="SUPFAM" id="SSF56801">
    <property type="entry name" value="Acetyl-CoA synthetase-like"/>
    <property type="match status" value="1"/>
</dbReference>
<sequence>MGPQPTPTAKRGQTYKFPQDPVLVRLLSSPHHQTKSSEPIIHDARGFRKSYPELLSDILQTAHLVRTASPRSMLDERGLLRDSSPYIGVLAGGYEFLVAFFAIRVMGGACMPIASGILPEEAYYLVSKSKATCLLAGKSCRAKAAKIRSFAEAQGDSLSLLSISTDEKPKDHNTSIEIDKKLQRDPSGPGILLFTSGTTSRPNGVVLPRRCFASPDGVETSDGIAVSHRACNWIAGVNSLVRPILTGKRLHVLGENAGAEGLLTALMRHRFTHVAFTPTLLREMKELILSRGGLLEQYATGFQGLPSLKCSAAHIEPSLREFWTRLTGLPFENIYSLTETGGLVSRAVSRPNRSIGTPPPGYEVKLSDADRGEILVKTPALFIQYLDDEEKTKAAFDQDGFSKTSFQRIAVDRAETLAGILRPRASTRPHLPLTSSRD</sequence>
<dbReference type="InterPro" id="IPR042099">
    <property type="entry name" value="ANL_N_sf"/>
</dbReference>
<comment type="similarity">
    <text evidence="1">Belongs to the ATP-dependent AMP-binding enzyme family.</text>
</comment>
<evidence type="ECO:0000259" key="2">
    <source>
        <dbReference type="Pfam" id="PF00501"/>
    </source>
</evidence>
<dbReference type="GO" id="GO:0031956">
    <property type="term" value="F:medium-chain fatty acid-CoA ligase activity"/>
    <property type="evidence" value="ECO:0007669"/>
    <property type="project" value="TreeGrafter"/>
</dbReference>
<dbReference type="EMBL" id="MU854725">
    <property type="protein sequence ID" value="KAK4031690.1"/>
    <property type="molecule type" value="Genomic_DNA"/>
</dbReference>
<evidence type="ECO:0000313" key="3">
    <source>
        <dbReference type="EMBL" id="KAK4031690.1"/>
    </source>
</evidence>
<keyword evidence="4" id="KW-1185">Reference proteome</keyword>
<dbReference type="Pfam" id="PF00501">
    <property type="entry name" value="AMP-binding"/>
    <property type="match status" value="1"/>
</dbReference>
<evidence type="ECO:0000313" key="4">
    <source>
        <dbReference type="Proteomes" id="UP001303115"/>
    </source>
</evidence>
<gene>
    <name evidence="3" type="ORF">C8A01DRAFT_21138</name>
</gene>
<protein>
    <recommendedName>
        <fullName evidence="2">AMP-dependent synthetase/ligase domain-containing protein</fullName>
    </recommendedName>
</protein>
<dbReference type="GO" id="GO:0006631">
    <property type="term" value="P:fatty acid metabolic process"/>
    <property type="evidence" value="ECO:0007669"/>
    <property type="project" value="TreeGrafter"/>
</dbReference>
<name>A0AAN6P4Y5_9PEZI</name>
<dbReference type="Proteomes" id="UP001303115">
    <property type="component" value="Unassembled WGS sequence"/>
</dbReference>
<organism evidence="3 4">
    <name type="scientific">Parachaetomium inaequale</name>
    <dbReference type="NCBI Taxonomy" id="2588326"/>
    <lineage>
        <taxon>Eukaryota</taxon>
        <taxon>Fungi</taxon>
        <taxon>Dikarya</taxon>
        <taxon>Ascomycota</taxon>
        <taxon>Pezizomycotina</taxon>
        <taxon>Sordariomycetes</taxon>
        <taxon>Sordariomycetidae</taxon>
        <taxon>Sordariales</taxon>
        <taxon>Chaetomiaceae</taxon>
        <taxon>Parachaetomium</taxon>
    </lineage>
</organism>
<comment type="caution">
    <text evidence="3">The sequence shown here is derived from an EMBL/GenBank/DDBJ whole genome shotgun (WGS) entry which is preliminary data.</text>
</comment>
<dbReference type="InterPro" id="IPR000873">
    <property type="entry name" value="AMP-dep_synth/lig_dom"/>
</dbReference>
<reference evidence="4" key="1">
    <citation type="journal article" date="2023" name="Mol. Phylogenet. Evol.">
        <title>Genome-scale phylogeny and comparative genomics of the fungal order Sordariales.</title>
        <authorList>
            <person name="Hensen N."/>
            <person name="Bonometti L."/>
            <person name="Westerberg I."/>
            <person name="Brannstrom I.O."/>
            <person name="Guillou S."/>
            <person name="Cros-Aarteil S."/>
            <person name="Calhoun S."/>
            <person name="Haridas S."/>
            <person name="Kuo A."/>
            <person name="Mondo S."/>
            <person name="Pangilinan J."/>
            <person name="Riley R."/>
            <person name="LaButti K."/>
            <person name="Andreopoulos B."/>
            <person name="Lipzen A."/>
            <person name="Chen C."/>
            <person name="Yan M."/>
            <person name="Daum C."/>
            <person name="Ng V."/>
            <person name="Clum A."/>
            <person name="Steindorff A."/>
            <person name="Ohm R.A."/>
            <person name="Martin F."/>
            <person name="Silar P."/>
            <person name="Natvig D.O."/>
            <person name="Lalanne C."/>
            <person name="Gautier V."/>
            <person name="Ament-Velasquez S.L."/>
            <person name="Kruys A."/>
            <person name="Hutchinson M.I."/>
            <person name="Powell A.J."/>
            <person name="Barry K."/>
            <person name="Miller A.N."/>
            <person name="Grigoriev I.V."/>
            <person name="Debuchy R."/>
            <person name="Gladieux P."/>
            <person name="Hiltunen Thoren M."/>
            <person name="Johannesson H."/>
        </authorList>
    </citation>
    <scope>NUCLEOTIDE SEQUENCE [LARGE SCALE GENOMIC DNA]</scope>
    <source>
        <strain evidence="4">CBS 284.82</strain>
    </source>
</reference>
<dbReference type="Gene3D" id="3.40.50.12780">
    <property type="entry name" value="N-terminal domain of ligase-like"/>
    <property type="match status" value="1"/>
</dbReference>
<dbReference type="AlphaFoldDB" id="A0AAN6P4Y5"/>
<proteinExistence type="inferred from homology"/>